<keyword evidence="1" id="KW-0812">Transmembrane</keyword>
<comment type="caution">
    <text evidence="2">The sequence shown here is derived from an EMBL/GenBank/DDBJ whole genome shotgun (WGS) entry which is preliminary data.</text>
</comment>
<feature type="transmembrane region" description="Helical" evidence="1">
    <location>
        <begin position="28"/>
        <end position="49"/>
    </location>
</feature>
<keyword evidence="1" id="KW-1133">Transmembrane helix</keyword>
<evidence type="ECO:0000313" key="2">
    <source>
        <dbReference type="EMBL" id="RAZ78991.1"/>
    </source>
</evidence>
<evidence type="ECO:0000313" key="3">
    <source>
        <dbReference type="Proteomes" id="UP000251002"/>
    </source>
</evidence>
<proteinExistence type="predicted"/>
<protein>
    <submittedName>
        <fullName evidence="2">Uncharacterized protein</fullName>
    </submittedName>
</protein>
<keyword evidence="3" id="KW-1185">Reference proteome</keyword>
<accession>A0A365L0N9</accession>
<dbReference type="EMBL" id="QLZR01000002">
    <property type="protein sequence ID" value="RAZ78991.1"/>
    <property type="molecule type" value="Genomic_DNA"/>
</dbReference>
<organism evidence="2 3">
    <name type="scientific">Planococcus halotolerans</name>
    <dbReference type="NCBI Taxonomy" id="2233542"/>
    <lineage>
        <taxon>Bacteria</taxon>
        <taxon>Bacillati</taxon>
        <taxon>Bacillota</taxon>
        <taxon>Bacilli</taxon>
        <taxon>Bacillales</taxon>
        <taxon>Caryophanaceae</taxon>
        <taxon>Planococcus</taxon>
    </lineage>
</organism>
<dbReference type="RefSeq" id="WP_112222501.1">
    <property type="nucleotide sequence ID" value="NZ_CP047673.1"/>
</dbReference>
<dbReference type="AlphaFoldDB" id="A0A365L0N9"/>
<evidence type="ECO:0000256" key="1">
    <source>
        <dbReference type="SAM" id="Phobius"/>
    </source>
</evidence>
<name>A0A365L0N9_9BACL</name>
<gene>
    <name evidence="2" type="ORF">DP120_05070</name>
</gene>
<dbReference type="Proteomes" id="UP000251002">
    <property type="component" value="Unassembled WGS sequence"/>
</dbReference>
<sequence>MIWVIAFGLVTIASVVLGLKKKRALYLLVPVASIFTFVLVKIIMVPLPFTDTVRFIFSLSG</sequence>
<reference evidence="2 3" key="1">
    <citation type="submission" date="2018-06" db="EMBL/GenBank/DDBJ databases">
        <title>The draft genome sequences of strains SCU63 and S1.</title>
        <authorList>
            <person name="Gan L."/>
        </authorList>
    </citation>
    <scope>NUCLEOTIDE SEQUENCE [LARGE SCALE GENOMIC DNA]</scope>
    <source>
        <strain evidence="2 3">SCU63</strain>
    </source>
</reference>
<keyword evidence="1" id="KW-0472">Membrane</keyword>